<accession>A0A9P4WAA4</accession>
<dbReference type="Proteomes" id="UP000801428">
    <property type="component" value="Unassembled WGS sequence"/>
</dbReference>
<dbReference type="InterPro" id="IPR044992">
    <property type="entry name" value="ChyE-like"/>
</dbReference>
<dbReference type="InterPro" id="IPR017926">
    <property type="entry name" value="GATASE"/>
</dbReference>
<dbReference type="CDD" id="cd01741">
    <property type="entry name" value="GATase1_1"/>
    <property type="match status" value="1"/>
</dbReference>
<dbReference type="AlphaFoldDB" id="A0A9P4WAA4"/>
<evidence type="ECO:0000259" key="1">
    <source>
        <dbReference type="Pfam" id="PF00117"/>
    </source>
</evidence>
<name>A0A9P4WAA4_CURKU</name>
<comment type="caution">
    <text evidence="2">The sequence shown here is derived from an EMBL/GenBank/DDBJ whole genome shotgun (WGS) entry which is preliminary data.</text>
</comment>
<dbReference type="Gene3D" id="3.40.50.880">
    <property type="match status" value="1"/>
</dbReference>
<dbReference type="EMBL" id="SWKU01000012">
    <property type="protein sequence ID" value="KAF3001778.1"/>
    <property type="molecule type" value="Genomic_DNA"/>
</dbReference>
<dbReference type="OrthoDB" id="92161at2759"/>
<dbReference type="GO" id="GO:0005634">
    <property type="term" value="C:nucleus"/>
    <property type="evidence" value="ECO:0007669"/>
    <property type="project" value="TreeGrafter"/>
</dbReference>
<proteinExistence type="predicted"/>
<evidence type="ECO:0000313" key="3">
    <source>
        <dbReference type="Proteomes" id="UP000801428"/>
    </source>
</evidence>
<dbReference type="Pfam" id="PF00117">
    <property type="entry name" value="GATase"/>
    <property type="match status" value="1"/>
</dbReference>
<dbReference type="GO" id="GO:0005829">
    <property type="term" value="C:cytosol"/>
    <property type="evidence" value="ECO:0007669"/>
    <property type="project" value="TreeGrafter"/>
</dbReference>
<keyword evidence="3" id="KW-1185">Reference proteome</keyword>
<dbReference type="SUPFAM" id="SSF52317">
    <property type="entry name" value="Class I glutamine amidotransferase-like"/>
    <property type="match status" value="1"/>
</dbReference>
<dbReference type="InterPro" id="IPR029062">
    <property type="entry name" value="Class_I_gatase-like"/>
</dbReference>
<dbReference type="PANTHER" id="PTHR42695:SF4">
    <property type="entry name" value="GLUTAMINE AMIDOTRANSFERASE DOMAIN-CONTAINING PROTEIN"/>
    <property type="match status" value="1"/>
</dbReference>
<feature type="domain" description="Glutamine amidotransferase" evidence="1">
    <location>
        <begin position="105"/>
        <end position="234"/>
    </location>
</feature>
<organism evidence="2 3">
    <name type="scientific">Curvularia kusanoi</name>
    <name type="common">Cochliobolus kusanoi</name>
    <dbReference type="NCBI Taxonomy" id="90978"/>
    <lineage>
        <taxon>Eukaryota</taxon>
        <taxon>Fungi</taxon>
        <taxon>Dikarya</taxon>
        <taxon>Ascomycota</taxon>
        <taxon>Pezizomycotina</taxon>
        <taxon>Dothideomycetes</taxon>
        <taxon>Pleosporomycetidae</taxon>
        <taxon>Pleosporales</taxon>
        <taxon>Pleosporineae</taxon>
        <taxon>Pleosporaceae</taxon>
        <taxon>Curvularia</taxon>
    </lineage>
</organism>
<sequence>MGPLPAVQTVSKHDDKVRMLVLETDAPHPDTQKEIGSFGEVFNDLLVKAGDAHDPPLGIETIMQYIVEPDGGRVPGPKDIPEDLHAILITGSEWDAHGDDEWILKLIDFIKYIWTHRPDIKFTGICFGHQILCRTLGSKVEPESNGQWELSHTELSLSEVGKKLFHTSSPSIRLHQMHLDHVVDAPSASTTDLISPETEVHVWATTDHTQVQGVYIQKRLFTSQGHMEFSERHVKRQLESRVKAGSLKQNEADEAAARAGWMHDGEVVAKAVLRFFHGDDDRVE</sequence>
<gene>
    <name evidence="2" type="ORF">E8E13_001251</name>
</gene>
<reference evidence="2" key="1">
    <citation type="submission" date="2019-04" db="EMBL/GenBank/DDBJ databases">
        <title>Sequencing of skin fungus with MAO and IRED activity.</title>
        <authorList>
            <person name="Marsaioli A.J."/>
            <person name="Bonatto J.M.C."/>
            <person name="Reis Junior O."/>
        </authorList>
    </citation>
    <scope>NUCLEOTIDE SEQUENCE</scope>
    <source>
        <strain evidence="2">30M1</strain>
    </source>
</reference>
<dbReference type="PANTHER" id="PTHR42695">
    <property type="entry name" value="GLUTAMINE AMIDOTRANSFERASE YLR126C-RELATED"/>
    <property type="match status" value="1"/>
</dbReference>
<protein>
    <recommendedName>
        <fullName evidence="1">Glutamine amidotransferase domain-containing protein</fullName>
    </recommendedName>
</protein>
<evidence type="ECO:0000313" key="2">
    <source>
        <dbReference type="EMBL" id="KAF3001778.1"/>
    </source>
</evidence>